<dbReference type="Pfam" id="PF12697">
    <property type="entry name" value="Abhydrolase_6"/>
    <property type="match status" value="1"/>
</dbReference>
<reference evidence="3 4" key="1">
    <citation type="journal article" date="2015" name="Genome Announc.">
        <title>Expanding the biotechnology potential of lactobacilli through comparative genomics of 213 strains and associated genera.</title>
        <authorList>
            <person name="Sun Z."/>
            <person name="Harris H.M."/>
            <person name="McCann A."/>
            <person name="Guo C."/>
            <person name="Argimon S."/>
            <person name="Zhang W."/>
            <person name="Yang X."/>
            <person name="Jeffery I.B."/>
            <person name="Cooney J.C."/>
            <person name="Kagawa T.F."/>
            <person name="Liu W."/>
            <person name="Song Y."/>
            <person name="Salvetti E."/>
            <person name="Wrobel A."/>
            <person name="Rasinkangas P."/>
            <person name="Parkhill J."/>
            <person name="Rea M.C."/>
            <person name="O'Sullivan O."/>
            <person name="Ritari J."/>
            <person name="Douillard F.P."/>
            <person name="Paul Ross R."/>
            <person name="Yang R."/>
            <person name="Briner A.E."/>
            <person name="Felis G.E."/>
            <person name="de Vos W.M."/>
            <person name="Barrangou R."/>
            <person name="Klaenhammer T.R."/>
            <person name="Caufield P.W."/>
            <person name="Cui Y."/>
            <person name="Zhang H."/>
            <person name="O'Toole P.W."/>
        </authorList>
    </citation>
    <scope>NUCLEOTIDE SEQUENCE [LARGE SCALE GENOMIC DNA]</scope>
    <source>
        <strain evidence="3 4">DSM 23026</strain>
    </source>
</reference>
<dbReference type="InterPro" id="IPR050261">
    <property type="entry name" value="FrsA_esterase"/>
</dbReference>
<dbReference type="Gene3D" id="1.20.1440.110">
    <property type="entry name" value="acylaminoacyl peptidase"/>
    <property type="match status" value="1"/>
</dbReference>
<name>A0A0R2N3H5_9LACO</name>
<dbReference type="PATRIC" id="fig|480391.4.peg.1612"/>
<protein>
    <recommendedName>
        <fullName evidence="2">AB hydrolase-1 domain-containing protein</fullName>
    </recommendedName>
</protein>
<feature type="domain" description="AB hydrolase-1" evidence="2">
    <location>
        <begin position="150"/>
        <end position="256"/>
    </location>
</feature>
<dbReference type="SUPFAM" id="SSF53474">
    <property type="entry name" value="alpha/beta-Hydrolases"/>
    <property type="match status" value="1"/>
</dbReference>
<dbReference type="EMBL" id="JQCQ01000063">
    <property type="protein sequence ID" value="KRO20463.1"/>
    <property type="molecule type" value="Genomic_DNA"/>
</dbReference>
<evidence type="ECO:0000259" key="2">
    <source>
        <dbReference type="Pfam" id="PF12697"/>
    </source>
</evidence>
<dbReference type="PANTHER" id="PTHR22946">
    <property type="entry name" value="DIENELACTONE HYDROLASE DOMAIN-CONTAINING PROTEIN-RELATED"/>
    <property type="match status" value="1"/>
</dbReference>
<evidence type="ECO:0000256" key="1">
    <source>
        <dbReference type="ARBA" id="ARBA00038115"/>
    </source>
</evidence>
<keyword evidence="4" id="KW-1185">Reference proteome</keyword>
<sequence length="390" mass="44209">MKLVFNDPTFSFETLRTMGYASYGGSDIGEVLATANKIEEGNFESWFENWNKLATELDKRANSFETNGEIVSASQSYFKASNYYRTAEFFLHGSPNDERLLKTWSASRSTFQKALELSDQNYEIVDIPFENGSLPAYFYTVDDQARPTMLVHGGYDSTGEELYFQVVKDALARGYNCLTFEGPGQGGVLREQHQAFRQDWENVVSPVIDYLEKRPEVLNDKIILMGISFGGLLAARAAAFDHRIAACVTDDGLFSFQFSKAFSAHGGEQLNNFEVIENKLKELMRQSTQVRWVIENGLYTFGAKSIEELFQKTEQYTLEGFAEQIECPVLVCEASNDHFFKGQPELLYSHLQSKKTLMKFGPAEGAEEHCHLGALNFYNQKAFEWIEGLD</sequence>
<dbReference type="GO" id="GO:0016787">
    <property type="term" value="F:hydrolase activity"/>
    <property type="evidence" value="ECO:0007669"/>
    <property type="project" value="UniProtKB-KW"/>
</dbReference>
<dbReference type="Gene3D" id="3.40.50.1820">
    <property type="entry name" value="alpha/beta hydrolase"/>
    <property type="match status" value="1"/>
</dbReference>
<comment type="similarity">
    <text evidence="1">Belongs to the AB hydrolase superfamily. FUS2 hydrolase family.</text>
</comment>
<accession>A0A0R2N3H5</accession>
<dbReference type="AlphaFoldDB" id="A0A0R2N3H5"/>
<dbReference type="InterPro" id="IPR000073">
    <property type="entry name" value="AB_hydrolase_1"/>
</dbReference>
<dbReference type="OrthoDB" id="9812921at2"/>
<gene>
    <name evidence="3" type="ORF">IV88_GL001583</name>
</gene>
<dbReference type="PANTHER" id="PTHR22946:SF12">
    <property type="entry name" value="CONIDIAL PIGMENT BIOSYNTHESIS PROTEIN AYG1 (AFU_ORTHOLOGUE AFUA_2G17550)"/>
    <property type="match status" value="1"/>
</dbReference>
<dbReference type="Proteomes" id="UP000051249">
    <property type="component" value="Unassembled WGS sequence"/>
</dbReference>
<evidence type="ECO:0000313" key="4">
    <source>
        <dbReference type="Proteomes" id="UP000051249"/>
    </source>
</evidence>
<comment type="caution">
    <text evidence="3">The sequence shown here is derived from an EMBL/GenBank/DDBJ whole genome shotgun (WGS) entry which is preliminary data.</text>
</comment>
<dbReference type="InterPro" id="IPR029058">
    <property type="entry name" value="AB_hydrolase_fold"/>
</dbReference>
<proteinExistence type="inferred from homology"/>
<evidence type="ECO:0000313" key="3">
    <source>
        <dbReference type="EMBL" id="KRO20463.1"/>
    </source>
</evidence>
<dbReference type="RefSeq" id="WP_057800534.1">
    <property type="nucleotide sequence ID" value="NZ_BJZZ01000074.1"/>
</dbReference>
<organism evidence="3 4">
    <name type="scientific">Pediococcus argentinicus</name>
    <dbReference type="NCBI Taxonomy" id="480391"/>
    <lineage>
        <taxon>Bacteria</taxon>
        <taxon>Bacillati</taxon>
        <taxon>Bacillota</taxon>
        <taxon>Bacilli</taxon>
        <taxon>Lactobacillales</taxon>
        <taxon>Lactobacillaceae</taxon>
        <taxon>Pediococcus</taxon>
    </lineage>
</organism>